<comment type="caution">
    <text evidence="2">The sequence shown here is derived from an EMBL/GenBank/DDBJ whole genome shotgun (WGS) entry which is preliminary data.</text>
</comment>
<dbReference type="EMBL" id="RHLK01000002">
    <property type="protein sequence ID" value="MVO98849.1"/>
    <property type="molecule type" value="Genomic_DNA"/>
</dbReference>
<gene>
    <name evidence="2" type="ORF">EDM21_04840</name>
</gene>
<feature type="domain" description="Carbamoyltransferase C-terminal" evidence="1">
    <location>
        <begin position="393"/>
        <end position="555"/>
    </location>
</feature>
<protein>
    <submittedName>
        <fullName evidence="2">Carbamoyltransferase</fullName>
    </submittedName>
</protein>
<dbReference type="PANTHER" id="PTHR34847">
    <property type="entry name" value="NODULATION PROTEIN U"/>
    <property type="match status" value="1"/>
</dbReference>
<accession>A0A7X3FFP3</accession>
<dbReference type="Pfam" id="PF16861">
    <property type="entry name" value="Carbam_trans_C"/>
    <property type="match status" value="1"/>
</dbReference>
<dbReference type="CDD" id="cd24033">
    <property type="entry name" value="ASKHA_NBD_NodU_CmcH-like_N"/>
    <property type="match status" value="1"/>
</dbReference>
<dbReference type="OrthoDB" id="9780777at2"/>
<name>A0A7X3FFP3_9BACL</name>
<reference evidence="2 3" key="1">
    <citation type="journal article" date="2019" name="Microorganisms">
        <title>Paenibacillus lutrae sp. nov., A Chitinolytic Species Isolated from A River Otter in Castril Natural Park, Granada, Spain.</title>
        <authorList>
            <person name="Rodriguez M."/>
            <person name="Reina J.C."/>
            <person name="Bejar V."/>
            <person name="Llamas I."/>
        </authorList>
    </citation>
    <scope>NUCLEOTIDE SEQUENCE [LARGE SCALE GENOMIC DNA]</scope>
    <source>
        <strain evidence="2 3">N10</strain>
    </source>
</reference>
<dbReference type="GO" id="GO:0016740">
    <property type="term" value="F:transferase activity"/>
    <property type="evidence" value="ECO:0007669"/>
    <property type="project" value="UniProtKB-KW"/>
</dbReference>
<dbReference type="Gene3D" id="3.30.420.40">
    <property type="match status" value="1"/>
</dbReference>
<dbReference type="PANTHER" id="PTHR34847:SF1">
    <property type="entry name" value="NODULATION PROTEIN U"/>
    <property type="match status" value="1"/>
</dbReference>
<dbReference type="AlphaFoldDB" id="A0A7X3FFP3"/>
<dbReference type="InterPro" id="IPR038152">
    <property type="entry name" value="Carbam_trans_C_sf"/>
</dbReference>
<evidence type="ECO:0000313" key="2">
    <source>
        <dbReference type="EMBL" id="MVO98849.1"/>
    </source>
</evidence>
<dbReference type="RefSeq" id="WP_157333366.1">
    <property type="nucleotide sequence ID" value="NZ_RHLK01000002.1"/>
</dbReference>
<keyword evidence="3" id="KW-1185">Reference proteome</keyword>
<dbReference type="InterPro" id="IPR031730">
    <property type="entry name" value="Carbam_trans_C"/>
</dbReference>
<evidence type="ECO:0000313" key="3">
    <source>
        <dbReference type="Proteomes" id="UP000490800"/>
    </source>
</evidence>
<dbReference type="Proteomes" id="UP000490800">
    <property type="component" value="Unassembled WGS sequence"/>
</dbReference>
<proteinExistence type="predicted"/>
<dbReference type="Gene3D" id="3.90.870.20">
    <property type="entry name" value="Carbamoyltransferase, C-terminal domain"/>
    <property type="match status" value="1"/>
</dbReference>
<organism evidence="2 3">
    <name type="scientific">Paenibacillus lutrae</name>
    <dbReference type="NCBI Taxonomy" id="2078573"/>
    <lineage>
        <taxon>Bacteria</taxon>
        <taxon>Bacillati</taxon>
        <taxon>Bacillota</taxon>
        <taxon>Bacilli</taxon>
        <taxon>Bacillales</taxon>
        <taxon>Paenibacillaceae</taxon>
        <taxon>Paenibacillus</taxon>
    </lineage>
</organism>
<evidence type="ECO:0000259" key="1">
    <source>
        <dbReference type="Pfam" id="PF16861"/>
    </source>
</evidence>
<keyword evidence="2" id="KW-0808">Transferase</keyword>
<dbReference type="InterPro" id="IPR051338">
    <property type="entry name" value="NodU/CmcH_Carbamoyltrnsfr"/>
</dbReference>
<sequence>MRDGYYLSAYLHIDPLDHMLGTIIRHDQNASLFHKSGSEVRLVRMWELERVTGIKEHYVSFYSVEQAQEVLNKLLGALGLSLDDMVEIWGTPGLQTTEDYHCAELYSSLSYHSISHLFSAMMMDSQVFYNGNILGLAVDGGPDGIVDRRERSEKCFFAGGYARQGKLDLFAVESPGMLWGWAKFYFKMREGTLMALASASTSTILWEAGGTLPVLDGRHDIWESAYIRDLVDQVNNLTDQDAGTLFSGFDPRFTERENKISMIMKQVQQASIKIMDTNIERILHDYKIDPGETCLAMAGGYTLNCPTNSHLMRKYGFRSFMAPPCVGDSGLSLGMGLYAFHKKLQGGAFRFALPHAYFGEPDTTLHSILTGGEYASFIRSTAPLDCSQAARDIQEGPIVWFDGEAEIGPRALGHRSLIADPRHESSKKRINEIKERQWWRPVAPIILEEETGLWFDTCYPSRFMLHTFQARAEKAHLIPSVLHLDGSARVQSLGREENPVLYRILSEFYEQTGVPIVGNTSLNDRGEPIIHTVHEAFNFALRKGLRILYVNGIRIELHNHQAYAVTAPHPRSISMQILDEEARLDAWNRLNPCGIPQDVLYHYRDPNESEPAGSFDLTNPQDAERLCREVRAVQRHKKLFRTI</sequence>